<gene>
    <name evidence="2" type="ORF">PR001_g10605</name>
    <name evidence="1" type="ORF">PR002_g10868</name>
    <name evidence="3" type="ORF">PR003_g11203</name>
</gene>
<proteinExistence type="predicted"/>
<keyword evidence="5" id="KW-1185">Reference proteome</keyword>
<evidence type="ECO:0000313" key="3">
    <source>
        <dbReference type="EMBL" id="KAE9339079.1"/>
    </source>
</evidence>
<dbReference type="OrthoDB" id="10268444at2759"/>
<dbReference type="Proteomes" id="UP000429607">
    <property type="component" value="Unassembled WGS sequence"/>
</dbReference>
<name>A0A6A3M7W4_9STRA</name>
<evidence type="ECO:0000313" key="1">
    <source>
        <dbReference type="EMBL" id="KAE9026657.1"/>
    </source>
</evidence>
<evidence type="ECO:0000313" key="5">
    <source>
        <dbReference type="Proteomes" id="UP000434957"/>
    </source>
</evidence>
<evidence type="ECO:0000313" key="6">
    <source>
        <dbReference type="Proteomes" id="UP000435112"/>
    </source>
</evidence>
<dbReference type="EMBL" id="QXFU01000631">
    <property type="protein sequence ID" value="KAE9026657.1"/>
    <property type="molecule type" value="Genomic_DNA"/>
</dbReference>
<comment type="caution">
    <text evidence="1">The sequence shown here is derived from an EMBL/GenBank/DDBJ whole genome shotgun (WGS) entry which is preliminary data.</text>
</comment>
<reference evidence="4 6" key="1">
    <citation type="submission" date="2018-09" db="EMBL/GenBank/DDBJ databases">
        <title>Genomic investigation of the strawberry pathogen Phytophthora fragariae indicates pathogenicity is determined by transcriptional variation in three key races.</title>
        <authorList>
            <person name="Adams T.M."/>
            <person name="Armitage A.D."/>
            <person name="Sobczyk M.K."/>
            <person name="Bates H.J."/>
            <person name="Dunwell J.M."/>
            <person name="Nellist C.F."/>
            <person name="Harrison R.J."/>
        </authorList>
    </citation>
    <scope>NUCLEOTIDE SEQUENCE [LARGE SCALE GENOMIC DNA]</scope>
    <source>
        <strain evidence="2 4">SCRP249</strain>
        <strain evidence="1 6">SCRP324</strain>
        <strain evidence="3 5">SCRP333</strain>
    </source>
</reference>
<evidence type="ECO:0000313" key="2">
    <source>
        <dbReference type="EMBL" id="KAE9032453.1"/>
    </source>
</evidence>
<dbReference type="Proteomes" id="UP000434957">
    <property type="component" value="Unassembled WGS sequence"/>
</dbReference>
<dbReference type="EMBL" id="QXFT01000636">
    <property type="protein sequence ID" value="KAE9339079.1"/>
    <property type="molecule type" value="Genomic_DNA"/>
</dbReference>
<dbReference type="AlphaFoldDB" id="A0A6A3M7W4"/>
<dbReference type="EMBL" id="QXFV01000627">
    <property type="protein sequence ID" value="KAE9032453.1"/>
    <property type="molecule type" value="Genomic_DNA"/>
</dbReference>
<sequence length="67" mass="7436">MLLAPEGFRSLSCCCCCFVLQTRTLCLCHQNSTGICCLSRLTLDDLYEYDGVNMLRDGTSSQETAKC</sequence>
<dbReference type="Proteomes" id="UP000435112">
    <property type="component" value="Unassembled WGS sequence"/>
</dbReference>
<protein>
    <submittedName>
        <fullName evidence="1">Uncharacterized protein</fullName>
    </submittedName>
</protein>
<evidence type="ECO:0000313" key="4">
    <source>
        <dbReference type="Proteomes" id="UP000429607"/>
    </source>
</evidence>
<organism evidence="1 6">
    <name type="scientific">Phytophthora rubi</name>
    <dbReference type="NCBI Taxonomy" id="129364"/>
    <lineage>
        <taxon>Eukaryota</taxon>
        <taxon>Sar</taxon>
        <taxon>Stramenopiles</taxon>
        <taxon>Oomycota</taxon>
        <taxon>Peronosporomycetes</taxon>
        <taxon>Peronosporales</taxon>
        <taxon>Peronosporaceae</taxon>
        <taxon>Phytophthora</taxon>
    </lineage>
</organism>
<accession>A0A6A3M7W4</accession>